<protein>
    <recommendedName>
        <fullName evidence="4">Myb-like domain-containing protein</fullName>
    </recommendedName>
</protein>
<comment type="caution">
    <text evidence="2">The sequence shown here is derived from an EMBL/GenBank/DDBJ whole genome shotgun (WGS) entry which is preliminary data.</text>
</comment>
<evidence type="ECO:0000313" key="2">
    <source>
        <dbReference type="EMBL" id="PGH14775.1"/>
    </source>
</evidence>
<evidence type="ECO:0008006" key="4">
    <source>
        <dbReference type="Google" id="ProtNLM"/>
    </source>
</evidence>
<feature type="compositionally biased region" description="Acidic residues" evidence="1">
    <location>
        <begin position="39"/>
        <end position="49"/>
    </location>
</feature>
<evidence type="ECO:0000313" key="3">
    <source>
        <dbReference type="Proteomes" id="UP000224634"/>
    </source>
</evidence>
<gene>
    <name evidence="2" type="ORF">AJ80_05819</name>
</gene>
<name>A0A2B7Y0Q6_POLH7</name>
<sequence length="247" mass="27056">MPEFTPLNKVEKMEQDELVSSQAADDEIAGGPVKAVNTEVDEDMGDDAADEKSVKKEKPKTPATPRKRGRKPAAAPTAAEDGSGEDDAEATTPSKKKRTTPAKSKTAAGDKKKAEQRPMPTSYENASPEDKMLLHMKDNENKPWAEIRQAWESMTGEKVGGSTLSGRYARIKANFVTFATEDETILLKVKKEIEDKFENEKWHRVAEAIETAGGNKYPPAAVQKKFKEMSKKMAGVNLDSKDATEAA</sequence>
<dbReference type="STRING" id="1447883.A0A2B7Y0Q6"/>
<accession>A0A2B7Y0Q6</accession>
<dbReference type="EMBL" id="PDNA01000090">
    <property type="protein sequence ID" value="PGH14775.1"/>
    <property type="molecule type" value="Genomic_DNA"/>
</dbReference>
<reference evidence="2 3" key="1">
    <citation type="submission" date="2017-10" db="EMBL/GenBank/DDBJ databases">
        <title>Comparative genomics in systemic dimorphic fungi from Ajellomycetaceae.</title>
        <authorList>
            <person name="Munoz J.F."/>
            <person name="Mcewen J.G."/>
            <person name="Clay O.K."/>
            <person name="Cuomo C.A."/>
        </authorList>
    </citation>
    <scope>NUCLEOTIDE SEQUENCE [LARGE SCALE GENOMIC DNA]</scope>
    <source>
        <strain evidence="2 3">UAMH7299</strain>
    </source>
</reference>
<dbReference type="AlphaFoldDB" id="A0A2B7Y0Q6"/>
<evidence type="ECO:0000256" key="1">
    <source>
        <dbReference type="SAM" id="MobiDB-lite"/>
    </source>
</evidence>
<feature type="region of interest" description="Disordered" evidence="1">
    <location>
        <begin position="1"/>
        <end position="131"/>
    </location>
</feature>
<organism evidence="2 3">
    <name type="scientific">Polytolypa hystricis (strain UAMH7299)</name>
    <dbReference type="NCBI Taxonomy" id="1447883"/>
    <lineage>
        <taxon>Eukaryota</taxon>
        <taxon>Fungi</taxon>
        <taxon>Dikarya</taxon>
        <taxon>Ascomycota</taxon>
        <taxon>Pezizomycotina</taxon>
        <taxon>Eurotiomycetes</taxon>
        <taxon>Eurotiomycetidae</taxon>
        <taxon>Onygenales</taxon>
        <taxon>Onygenales incertae sedis</taxon>
        <taxon>Polytolypa</taxon>
    </lineage>
</organism>
<feature type="compositionally biased region" description="Basic and acidic residues" evidence="1">
    <location>
        <begin position="50"/>
        <end position="60"/>
    </location>
</feature>
<proteinExistence type="predicted"/>
<dbReference type="OrthoDB" id="4187552at2759"/>
<dbReference type="Proteomes" id="UP000224634">
    <property type="component" value="Unassembled WGS sequence"/>
</dbReference>
<keyword evidence="3" id="KW-1185">Reference proteome</keyword>